<gene>
    <name evidence="11" type="ORF">PVAP13_4NG192600</name>
</gene>
<accession>A0A8T0TCV0</accession>
<evidence type="ECO:0000256" key="1">
    <source>
        <dbReference type="ARBA" id="ARBA00008894"/>
    </source>
</evidence>
<reference evidence="11" key="1">
    <citation type="submission" date="2020-05" db="EMBL/GenBank/DDBJ databases">
        <title>WGS assembly of Panicum virgatum.</title>
        <authorList>
            <person name="Lovell J.T."/>
            <person name="Jenkins J."/>
            <person name="Shu S."/>
            <person name="Juenger T.E."/>
            <person name="Schmutz J."/>
        </authorList>
    </citation>
    <scope>NUCLEOTIDE SEQUENCE</scope>
    <source>
        <strain evidence="11">AP13</strain>
    </source>
</reference>
<dbReference type="Pfam" id="PF23559">
    <property type="entry name" value="WHD_DRP"/>
    <property type="match status" value="1"/>
</dbReference>
<feature type="domain" description="NB-ARC" evidence="7">
    <location>
        <begin position="185"/>
        <end position="355"/>
    </location>
</feature>
<dbReference type="PANTHER" id="PTHR23155:SF1232">
    <property type="entry name" value="OS09G0270700 PROTEIN"/>
    <property type="match status" value="1"/>
</dbReference>
<feature type="domain" description="Disease resistance protein winged helix" evidence="9">
    <location>
        <begin position="443"/>
        <end position="514"/>
    </location>
</feature>
<evidence type="ECO:0000313" key="11">
    <source>
        <dbReference type="EMBL" id="KAG2607023.1"/>
    </source>
</evidence>
<dbReference type="PANTHER" id="PTHR23155">
    <property type="entry name" value="DISEASE RESISTANCE PROTEIN RP"/>
    <property type="match status" value="1"/>
</dbReference>
<evidence type="ECO:0000256" key="3">
    <source>
        <dbReference type="ARBA" id="ARBA00022737"/>
    </source>
</evidence>
<comment type="caution">
    <text evidence="11">The sequence shown here is derived from an EMBL/GenBank/DDBJ whole genome shotgun (WGS) entry which is preliminary data.</text>
</comment>
<keyword evidence="2" id="KW-0433">Leucine-rich repeat</keyword>
<evidence type="ECO:0000256" key="2">
    <source>
        <dbReference type="ARBA" id="ARBA00022614"/>
    </source>
</evidence>
<dbReference type="InterPro" id="IPR038005">
    <property type="entry name" value="RX-like_CC"/>
</dbReference>
<keyword evidence="4" id="KW-0547">Nucleotide-binding</keyword>
<dbReference type="FunFam" id="3.40.50.300:FF:001091">
    <property type="entry name" value="Probable disease resistance protein At1g61300"/>
    <property type="match status" value="1"/>
</dbReference>
<dbReference type="InterPro" id="IPR041118">
    <property type="entry name" value="Rx_N"/>
</dbReference>
<evidence type="ECO:0000259" key="9">
    <source>
        <dbReference type="Pfam" id="PF23559"/>
    </source>
</evidence>
<comment type="similarity">
    <text evidence="1">Belongs to the disease resistance NB-LRR family.</text>
</comment>
<dbReference type="GO" id="GO:0009626">
    <property type="term" value="P:plant-type hypersensitive response"/>
    <property type="evidence" value="ECO:0007669"/>
    <property type="project" value="UniProtKB-ARBA"/>
</dbReference>
<dbReference type="Pfam" id="PF23598">
    <property type="entry name" value="LRR_14"/>
    <property type="match status" value="1"/>
</dbReference>
<dbReference type="InterPro" id="IPR044974">
    <property type="entry name" value="Disease_R_plants"/>
</dbReference>
<dbReference type="Gene3D" id="3.40.50.300">
    <property type="entry name" value="P-loop containing nucleotide triphosphate hydrolases"/>
    <property type="match status" value="1"/>
</dbReference>
<dbReference type="GO" id="GO:0042742">
    <property type="term" value="P:defense response to bacterium"/>
    <property type="evidence" value="ECO:0007669"/>
    <property type="project" value="UniProtKB-ARBA"/>
</dbReference>
<dbReference type="InterPro" id="IPR036388">
    <property type="entry name" value="WH-like_DNA-bd_sf"/>
</dbReference>
<dbReference type="InterPro" id="IPR002182">
    <property type="entry name" value="NB-ARC"/>
</dbReference>
<feature type="domain" description="Disease resistance R13L4/SHOC-2-like LRR" evidence="10">
    <location>
        <begin position="581"/>
        <end position="892"/>
    </location>
</feature>
<keyword evidence="12" id="KW-1185">Reference proteome</keyword>
<dbReference type="InterPro" id="IPR027417">
    <property type="entry name" value="P-loop_NTPase"/>
</dbReference>
<evidence type="ECO:0000313" key="12">
    <source>
        <dbReference type="Proteomes" id="UP000823388"/>
    </source>
</evidence>
<keyword evidence="5" id="KW-0611">Plant defense</keyword>
<dbReference type="EMBL" id="CM029044">
    <property type="protein sequence ID" value="KAG2607022.1"/>
    <property type="molecule type" value="Genomic_DNA"/>
</dbReference>
<dbReference type="Gene3D" id="1.10.8.430">
    <property type="entry name" value="Helical domain of apoptotic protease-activating factors"/>
    <property type="match status" value="1"/>
</dbReference>
<name>A0A8T0TCV0_PANVG</name>
<dbReference type="GO" id="GO:0002758">
    <property type="term" value="P:innate immune response-activating signaling pathway"/>
    <property type="evidence" value="ECO:0007669"/>
    <property type="project" value="UniProtKB-ARBA"/>
</dbReference>
<evidence type="ECO:0000259" key="7">
    <source>
        <dbReference type="Pfam" id="PF00931"/>
    </source>
</evidence>
<keyword evidence="6" id="KW-0175">Coiled coil</keyword>
<dbReference type="InterPro" id="IPR058922">
    <property type="entry name" value="WHD_DRP"/>
</dbReference>
<evidence type="ECO:0000259" key="10">
    <source>
        <dbReference type="Pfam" id="PF23598"/>
    </source>
</evidence>
<evidence type="ECO:0000259" key="8">
    <source>
        <dbReference type="Pfam" id="PF18052"/>
    </source>
</evidence>
<protein>
    <submittedName>
        <fullName evidence="11">Uncharacterized protein</fullName>
    </submittedName>
</protein>
<dbReference type="SUPFAM" id="SSF52058">
    <property type="entry name" value="L domain-like"/>
    <property type="match status" value="1"/>
</dbReference>
<dbReference type="Pfam" id="PF00931">
    <property type="entry name" value="NB-ARC"/>
    <property type="match status" value="1"/>
</dbReference>
<proteinExistence type="inferred from homology"/>
<keyword evidence="3" id="KW-0677">Repeat</keyword>
<evidence type="ECO:0000256" key="5">
    <source>
        <dbReference type="ARBA" id="ARBA00022821"/>
    </source>
</evidence>
<sequence>MAEIAVLLAVRKISIAVAGEMLNLAKPLLVKKPDLVTSLPTNMELIKEELEMINVFLKKTSARGCSNTVLDTWIIQVRRLSFDIEDIVDQYIYAIGEQRRMGSWSMRKILNRPQVLLSLDRIAIEVDKIREKVRELSCRRDRWIQPIPGGLDIEMPENSNKQEVHILRNSQPNNVDMLVGIDKQRENLTKLLYAEKGSPRVITILGMGGLGKSTLVHHVYKREGSHFDCRAWVSVSQLCSIDNILRNMFKELYVTDEKKESDVAKMSIEEIRVDLKQILNKKRCIIILDDVWRASILLEIGELFFRCSGKRSILVVATRIDEVASIAEDDCKITLEPLNEHDAWVLFCRKVFWKTENSIVSQELQKWGQKIVKKCEGLPLAIVAIGSLLSLRDKSETEWKCFYRQLIWELQNNPDLNHVEWILNLSYKHLPNYLKNCFLYCAMFPEDYLLRRKKLIRLWIAEGFIEQRGSMSMEEVAESYLVELVHRSMLQVTERNSFGRIRRFRMHDLVRELAIKLSEKESFNSTYDDTPGVIEDVSDSRRVSVLRCNKDLKLNIDPCRLRTFLLFDTTMLYSSWSSLVPSKSKYLAVLDLSGLPIETIPHSIGELFNLKYLCLNDTNLKSLPKSVTRLHNLQTLSLERTQLSSFPRGFAKLKKLRHILVWKLLHTGSSSFNHSIGVGSANDNLWDLTELQTLDEVRASERFISNLENLVQLRSLYISDVRSKYCSQLCTLSKLQHLLRLNVKACNQDEVLMLEALTLPPELQTLQLTGRLAEGVLKSPMFSAPGNTLVRLSLCGCHLTENPIPYLSKLSNLTSLQVKGAYDGQELGFHDGWFPKLKGMSLTDMEHITRIYIEKGALICLEYLKLDGLKELVSVPDGMEFLSSIQDVYFRSLHPRFRQNLQESVETGRLKHIPVMQFQ</sequence>
<evidence type="ECO:0000256" key="6">
    <source>
        <dbReference type="ARBA" id="ARBA00023054"/>
    </source>
</evidence>
<dbReference type="Gene3D" id="1.10.10.10">
    <property type="entry name" value="Winged helix-like DNA-binding domain superfamily/Winged helix DNA-binding domain"/>
    <property type="match status" value="1"/>
</dbReference>
<dbReference type="InterPro" id="IPR032675">
    <property type="entry name" value="LRR_dom_sf"/>
</dbReference>
<feature type="domain" description="Disease resistance N-terminal" evidence="8">
    <location>
        <begin position="25"/>
        <end position="100"/>
    </location>
</feature>
<dbReference type="EMBL" id="CM029044">
    <property type="protein sequence ID" value="KAG2607023.1"/>
    <property type="molecule type" value="Genomic_DNA"/>
</dbReference>
<dbReference type="SUPFAM" id="SSF52540">
    <property type="entry name" value="P-loop containing nucleoside triphosphate hydrolases"/>
    <property type="match status" value="1"/>
</dbReference>
<dbReference type="PRINTS" id="PR00364">
    <property type="entry name" value="DISEASERSIST"/>
</dbReference>
<dbReference type="AlphaFoldDB" id="A0A8T0TCV0"/>
<dbReference type="Pfam" id="PF18052">
    <property type="entry name" value="Rx_N"/>
    <property type="match status" value="1"/>
</dbReference>
<dbReference type="Gene3D" id="3.80.10.10">
    <property type="entry name" value="Ribonuclease Inhibitor"/>
    <property type="match status" value="2"/>
</dbReference>
<dbReference type="GO" id="GO:0043531">
    <property type="term" value="F:ADP binding"/>
    <property type="evidence" value="ECO:0007669"/>
    <property type="project" value="InterPro"/>
</dbReference>
<dbReference type="Proteomes" id="UP000823388">
    <property type="component" value="Chromosome 4N"/>
</dbReference>
<dbReference type="Gene3D" id="1.20.5.4130">
    <property type="match status" value="1"/>
</dbReference>
<organism evidence="11 12">
    <name type="scientific">Panicum virgatum</name>
    <name type="common">Blackwell switchgrass</name>
    <dbReference type="NCBI Taxonomy" id="38727"/>
    <lineage>
        <taxon>Eukaryota</taxon>
        <taxon>Viridiplantae</taxon>
        <taxon>Streptophyta</taxon>
        <taxon>Embryophyta</taxon>
        <taxon>Tracheophyta</taxon>
        <taxon>Spermatophyta</taxon>
        <taxon>Magnoliopsida</taxon>
        <taxon>Liliopsida</taxon>
        <taxon>Poales</taxon>
        <taxon>Poaceae</taxon>
        <taxon>PACMAD clade</taxon>
        <taxon>Panicoideae</taxon>
        <taxon>Panicodae</taxon>
        <taxon>Paniceae</taxon>
        <taxon>Panicinae</taxon>
        <taxon>Panicum</taxon>
        <taxon>Panicum sect. Hiantes</taxon>
    </lineage>
</organism>
<evidence type="ECO:0000256" key="4">
    <source>
        <dbReference type="ARBA" id="ARBA00022741"/>
    </source>
</evidence>
<dbReference type="FunFam" id="1.10.10.10:FF:000322">
    <property type="entry name" value="Probable disease resistance protein At1g63360"/>
    <property type="match status" value="1"/>
</dbReference>
<dbReference type="CDD" id="cd14798">
    <property type="entry name" value="RX-CC_like"/>
    <property type="match status" value="1"/>
</dbReference>
<dbReference type="InterPro" id="IPR055414">
    <property type="entry name" value="LRR_R13L4/SHOC2-like"/>
</dbReference>
<dbReference type="InterPro" id="IPR042197">
    <property type="entry name" value="Apaf_helical"/>
</dbReference>